<evidence type="ECO:0000256" key="1">
    <source>
        <dbReference type="SAM" id="Coils"/>
    </source>
</evidence>
<keyword evidence="3" id="KW-1185">Reference proteome</keyword>
<evidence type="ECO:0000313" key="3">
    <source>
        <dbReference type="Proteomes" id="UP001162131"/>
    </source>
</evidence>
<organism evidence="2 3">
    <name type="scientific">Blepharisma stoltei</name>
    <dbReference type="NCBI Taxonomy" id="1481888"/>
    <lineage>
        <taxon>Eukaryota</taxon>
        <taxon>Sar</taxon>
        <taxon>Alveolata</taxon>
        <taxon>Ciliophora</taxon>
        <taxon>Postciliodesmatophora</taxon>
        <taxon>Heterotrichea</taxon>
        <taxon>Heterotrichida</taxon>
        <taxon>Blepharismidae</taxon>
        <taxon>Blepharisma</taxon>
    </lineage>
</organism>
<protein>
    <submittedName>
        <fullName evidence="2">Uncharacterized protein</fullName>
    </submittedName>
</protein>
<gene>
    <name evidence="2" type="ORF">BSTOLATCC_MIC25181</name>
</gene>
<keyword evidence="1" id="KW-0175">Coiled coil</keyword>
<evidence type="ECO:0000313" key="2">
    <source>
        <dbReference type="EMBL" id="CAG9319938.1"/>
    </source>
</evidence>
<feature type="coiled-coil region" evidence="1">
    <location>
        <begin position="293"/>
        <end position="328"/>
    </location>
</feature>
<dbReference type="Proteomes" id="UP001162131">
    <property type="component" value="Unassembled WGS sequence"/>
</dbReference>
<dbReference type="EMBL" id="CAJZBQ010000024">
    <property type="protein sequence ID" value="CAG9319938.1"/>
    <property type="molecule type" value="Genomic_DNA"/>
</dbReference>
<accession>A0AAU9J8N6</accession>
<dbReference type="AlphaFoldDB" id="A0AAU9J8N6"/>
<comment type="caution">
    <text evidence="2">The sequence shown here is derived from an EMBL/GenBank/DDBJ whole genome shotgun (WGS) entry which is preliminary data.</text>
</comment>
<name>A0AAU9J8N6_9CILI</name>
<feature type="coiled-coil region" evidence="1">
    <location>
        <begin position="155"/>
        <end position="233"/>
    </location>
</feature>
<reference evidence="2" key="1">
    <citation type="submission" date="2021-09" db="EMBL/GenBank/DDBJ databases">
        <authorList>
            <consortium name="AG Swart"/>
            <person name="Singh M."/>
            <person name="Singh A."/>
            <person name="Seah K."/>
            <person name="Emmerich C."/>
        </authorList>
    </citation>
    <scope>NUCLEOTIDE SEQUENCE</scope>
    <source>
        <strain evidence="2">ATCC30299</strain>
    </source>
</reference>
<sequence>MISKDVYRSPPREVSSYILNNYKKFDSATSQVPAKNQEYATIHQYPNSPSAPSNYVQGVKPLDPIELRNKEKAYFEYVKKQNEIINKVRDENRLREAYEIEQKIQRFQEDRMNEINQKKKLTEDLANSYANDVNYKSHVKEAEKKEKRIRDEEILMLAKLAMDREQQLKNELREQQNNIAKENLTNAGYRKDLVDTSNQAWKNDVVNLQEKYAKEVEDKERAYREKYSKIEKRQAARQQIFQQKYLEPMNQKFQQIDEAISSRFQESQILARQKEILDVMRAKEEKEKFISAISQQVQAKEDLEIEKARQETEALKKRLAELEEMKQERMVGLQDKKIKEKNRKYDLKGDQLEFDINVKKFFGIEDEENELDKAAAVFYGVDVKRNEPELSPVVNAKTNIKSVSHDPITGSLRNYKVERKKLYPLGNPKPEEVSDKINDVQLDATYEFPQFGKKVPRNKISNPLTGEVIEIDRSELNSKAFAIVTDRKLRGSLSQPDLTSNASTGDIFKIGKSELPRNFPASPQRPIYKGMGYKKSSIFE</sequence>
<proteinExistence type="predicted"/>